<keyword evidence="4" id="KW-1185">Reference proteome</keyword>
<feature type="chain" id="PRO_5033025217" evidence="2">
    <location>
        <begin position="26"/>
        <end position="690"/>
    </location>
</feature>
<proteinExistence type="predicted"/>
<dbReference type="AlphaFoldDB" id="A0A848LXY0"/>
<feature type="region of interest" description="Disordered" evidence="1">
    <location>
        <begin position="29"/>
        <end position="143"/>
    </location>
</feature>
<feature type="compositionally biased region" description="Low complexity" evidence="1">
    <location>
        <begin position="78"/>
        <end position="116"/>
    </location>
</feature>
<dbReference type="EMBL" id="JABBJJ010000505">
    <property type="protein sequence ID" value="NMO22977.1"/>
    <property type="molecule type" value="Genomic_DNA"/>
</dbReference>
<feature type="compositionally biased region" description="Basic residues" evidence="1">
    <location>
        <begin position="37"/>
        <end position="62"/>
    </location>
</feature>
<sequence length="690" mass="76921">MIRSFRLIRVAVLGLALAWTAPSYAQSFEGLDLGGQSKKKKRGSTASKKKKTSKTSSRKSKGGKATAATPPEEDSDDASAASASPAESVTPAAATPAPAVAEQPAATTAPAATATPAPAPTPASPPAGGLGLDLTADAPKPAAPTMSFDAVDVSGKTADRQRLDVAVSLFKNDEYEKAAMAAHELLGDPKLAGLHTEARYVLAKSLYRLGMYHSSLGEFSKLLALGPSTKFFKTSLEWLFFISRKTKNETVILDEIARHANHEFPEKYRNEFRYLLARYHFVRGRALDQVGQPAEADKSFEEVKRLALLIPRTDPFFPRAKYLEGIAAFRNGSRQKDAASKRVNGEMLASIEAMKEVIRLTRPVAGKSAEQAKLDKSLRELAFMQLARTHYGMQQNRYALFYLAKVERGNTQWLESLFESSWANYRVGQYEQALGNLITLSSPFFREEYFPEALILKAVIYYENCRYRESTLILQDFERTYLPVHDQLESLVKKNMDAGEYYTVLADVQKKNKEGLEKNETDVILERILRLALTDQDLRKTNDSILELEGEMDAFANKADTFKYSDLSKSLLEGLKVQRTALISKAGIMAKGKLETELVALKQLLANGLRIKFETTTKEKEFLEEQLKAGGRTAIVKKYRYSVAVPDDQLYWPYEGEYWRDELGTYQYTLTKGCIERDTANRNVQSAEAM</sequence>
<dbReference type="NCBIfam" id="NF033756">
    <property type="entry name" value="gliding_GltC"/>
    <property type="match status" value="1"/>
</dbReference>
<dbReference type="Proteomes" id="UP000518300">
    <property type="component" value="Unassembled WGS sequence"/>
</dbReference>
<evidence type="ECO:0000313" key="3">
    <source>
        <dbReference type="EMBL" id="NMO22977.1"/>
    </source>
</evidence>
<comment type="caution">
    <text evidence="3">The sequence shown here is derived from an EMBL/GenBank/DDBJ whole genome shotgun (WGS) entry which is preliminary data.</text>
</comment>
<protein>
    <submittedName>
        <fullName evidence="3">Adventurous gliding motility protein GltC</fullName>
    </submittedName>
</protein>
<evidence type="ECO:0000256" key="2">
    <source>
        <dbReference type="SAM" id="SignalP"/>
    </source>
</evidence>
<name>A0A848LXY0_9BACT</name>
<keyword evidence="2" id="KW-0732">Signal</keyword>
<accession>A0A848LXY0</accession>
<reference evidence="3 4" key="1">
    <citation type="submission" date="2020-04" db="EMBL/GenBank/DDBJ databases">
        <title>Draft genome of Pyxidicoccus fallax type strain.</title>
        <authorList>
            <person name="Whitworth D.E."/>
        </authorList>
    </citation>
    <scope>NUCLEOTIDE SEQUENCE [LARGE SCALE GENOMIC DNA]</scope>
    <source>
        <strain evidence="3 4">DSM 14698</strain>
    </source>
</reference>
<dbReference type="RefSeq" id="WP_169352092.1">
    <property type="nucleotide sequence ID" value="NZ_JABBJJ010000505.1"/>
</dbReference>
<gene>
    <name evidence="3" type="primary">gltC</name>
    <name evidence="3" type="ORF">HG543_50185</name>
</gene>
<dbReference type="SUPFAM" id="SSF48452">
    <property type="entry name" value="TPR-like"/>
    <property type="match status" value="2"/>
</dbReference>
<dbReference type="Gene3D" id="1.25.40.10">
    <property type="entry name" value="Tetratricopeptide repeat domain"/>
    <property type="match status" value="1"/>
</dbReference>
<organism evidence="3 4">
    <name type="scientific">Pyxidicoccus fallax</name>
    <dbReference type="NCBI Taxonomy" id="394095"/>
    <lineage>
        <taxon>Bacteria</taxon>
        <taxon>Pseudomonadati</taxon>
        <taxon>Myxococcota</taxon>
        <taxon>Myxococcia</taxon>
        <taxon>Myxococcales</taxon>
        <taxon>Cystobacterineae</taxon>
        <taxon>Myxococcaceae</taxon>
        <taxon>Pyxidicoccus</taxon>
    </lineage>
</organism>
<evidence type="ECO:0000256" key="1">
    <source>
        <dbReference type="SAM" id="MobiDB-lite"/>
    </source>
</evidence>
<feature type="signal peptide" evidence="2">
    <location>
        <begin position="1"/>
        <end position="25"/>
    </location>
</feature>
<dbReference type="InterPro" id="IPR011990">
    <property type="entry name" value="TPR-like_helical_dom_sf"/>
</dbReference>
<evidence type="ECO:0000313" key="4">
    <source>
        <dbReference type="Proteomes" id="UP000518300"/>
    </source>
</evidence>